<dbReference type="PANTHER" id="PTHR44086">
    <property type="entry name" value="THIOSULFATE SULFURTRANSFERASE RDL2, MITOCHONDRIAL-RELATED"/>
    <property type="match status" value="1"/>
</dbReference>
<dbReference type="EMBL" id="JAEPQZ010000014">
    <property type="protein sequence ID" value="KAG2173646.1"/>
    <property type="molecule type" value="Genomic_DNA"/>
</dbReference>
<proteinExistence type="predicted"/>
<dbReference type="GO" id="GO:0005739">
    <property type="term" value="C:mitochondrion"/>
    <property type="evidence" value="ECO:0007669"/>
    <property type="project" value="TreeGrafter"/>
</dbReference>
<protein>
    <recommendedName>
        <fullName evidence="1">Rhodanese domain-containing protein</fullName>
    </recommendedName>
</protein>
<dbReference type="InterPro" id="IPR036873">
    <property type="entry name" value="Rhodanese-like_dom_sf"/>
</dbReference>
<feature type="domain" description="Rhodanese" evidence="1">
    <location>
        <begin position="18"/>
        <end position="115"/>
    </location>
</feature>
<reference evidence="2" key="1">
    <citation type="submission" date="2020-12" db="EMBL/GenBank/DDBJ databases">
        <title>Metabolic potential, ecology and presence of endohyphal bacteria is reflected in genomic diversity of Mucoromycotina.</title>
        <authorList>
            <person name="Muszewska A."/>
            <person name="Okrasinska A."/>
            <person name="Steczkiewicz K."/>
            <person name="Drgas O."/>
            <person name="Orlowska M."/>
            <person name="Perlinska-Lenart U."/>
            <person name="Aleksandrzak-Piekarczyk T."/>
            <person name="Szatraj K."/>
            <person name="Zielenkiewicz U."/>
            <person name="Pilsyk S."/>
            <person name="Malc E."/>
            <person name="Mieczkowski P."/>
            <person name="Kruszewska J.S."/>
            <person name="Biernat P."/>
            <person name="Pawlowska J."/>
        </authorList>
    </citation>
    <scope>NUCLEOTIDE SEQUENCE</scope>
    <source>
        <strain evidence="2">WA0000067209</strain>
    </source>
</reference>
<evidence type="ECO:0000313" key="3">
    <source>
        <dbReference type="Proteomes" id="UP000654370"/>
    </source>
</evidence>
<comment type="caution">
    <text evidence="2">The sequence shown here is derived from an EMBL/GenBank/DDBJ whole genome shotgun (WGS) entry which is preliminary data.</text>
</comment>
<accession>A0A8H7U7A4</accession>
<dbReference type="SUPFAM" id="SSF52821">
    <property type="entry name" value="Rhodanese/Cell cycle control phosphatase"/>
    <property type="match status" value="1"/>
</dbReference>
<evidence type="ECO:0000313" key="2">
    <source>
        <dbReference type="EMBL" id="KAG2173646.1"/>
    </source>
</evidence>
<dbReference type="OrthoDB" id="566238at2759"/>
<organism evidence="2 3">
    <name type="scientific">Mortierella isabellina</name>
    <name type="common">Filamentous fungus</name>
    <name type="synonym">Umbelopsis isabellina</name>
    <dbReference type="NCBI Taxonomy" id="91625"/>
    <lineage>
        <taxon>Eukaryota</taxon>
        <taxon>Fungi</taxon>
        <taxon>Fungi incertae sedis</taxon>
        <taxon>Mucoromycota</taxon>
        <taxon>Mucoromycotina</taxon>
        <taxon>Umbelopsidomycetes</taxon>
        <taxon>Umbelopsidales</taxon>
        <taxon>Umbelopsidaceae</taxon>
        <taxon>Umbelopsis</taxon>
    </lineage>
</organism>
<dbReference type="SMART" id="SM00450">
    <property type="entry name" value="RHOD"/>
    <property type="match status" value="1"/>
</dbReference>
<dbReference type="PANTHER" id="PTHR44086:SF10">
    <property type="entry name" value="THIOSULFATE SULFURTRANSFERASE_RHODANESE-LIKE DOMAIN-CONTAINING PROTEIN 3"/>
    <property type="match status" value="1"/>
</dbReference>
<name>A0A8H7U7A4_MORIS</name>
<dbReference type="GO" id="GO:0004792">
    <property type="term" value="F:thiosulfate-cyanide sulfurtransferase activity"/>
    <property type="evidence" value="ECO:0007669"/>
    <property type="project" value="TreeGrafter"/>
</dbReference>
<dbReference type="AlphaFoldDB" id="A0A8H7U7A4"/>
<gene>
    <name evidence="2" type="ORF">INT43_005064</name>
</gene>
<dbReference type="InterPro" id="IPR001763">
    <property type="entry name" value="Rhodanese-like_dom"/>
</dbReference>
<dbReference type="Proteomes" id="UP000654370">
    <property type="component" value="Unassembled WGS sequence"/>
</dbReference>
<keyword evidence="3" id="KW-1185">Reference proteome</keyword>
<dbReference type="Gene3D" id="3.40.250.10">
    <property type="entry name" value="Rhodanese-like domain"/>
    <property type="match status" value="1"/>
</dbReference>
<dbReference type="PROSITE" id="PS50206">
    <property type="entry name" value="RHODANESE_3"/>
    <property type="match status" value="1"/>
</dbReference>
<evidence type="ECO:0000259" key="1">
    <source>
        <dbReference type="PROSITE" id="PS50206"/>
    </source>
</evidence>
<sequence>MSVKIIDYDAIKAIESLNDKQVYLIDVRDVDEFQAGHIPNALNIPLTEFRTTMEMPNEHWISVLGRDKPSSNDRLVIYCRSGRRSNLASQDALELMFFRVENYAGSWNEYATHVTA</sequence>
<dbReference type="Pfam" id="PF00581">
    <property type="entry name" value="Rhodanese"/>
    <property type="match status" value="1"/>
</dbReference>